<dbReference type="Gene3D" id="3.40.140.10">
    <property type="entry name" value="Cytidine Deaminase, domain 2"/>
    <property type="match status" value="1"/>
</dbReference>
<feature type="domain" description="CMP/dCMP-type deaminase" evidence="1">
    <location>
        <begin position="13"/>
        <end position="122"/>
    </location>
</feature>
<gene>
    <name evidence="2" type="ORF">UFOPK1726_00848</name>
</gene>
<protein>
    <submittedName>
        <fullName evidence="2">Unannotated protein</fullName>
    </submittedName>
</protein>
<dbReference type="SUPFAM" id="SSF53927">
    <property type="entry name" value="Cytidine deaminase-like"/>
    <property type="match status" value="1"/>
</dbReference>
<name>A0A6J6EZF1_9ZZZZ</name>
<evidence type="ECO:0000313" key="2">
    <source>
        <dbReference type="EMBL" id="CAB4580054.1"/>
    </source>
</evidence>
<dbReference type="AlphaFoldDB" id="A0A6J6EZF1"/>
<dbReference type="Pfam" id="PF00383">
    <property type="entry name" value="dCMP_cyt_deam_1"/>
    <property type="match status" value="1"/>
</dbReference>
<dbReference type="GO" id="GO:0003824">
    <property type="term" value="F:catalytic activity"/>
    <property type="evidence" value="ECO:0007669"/>
    <property type="project" value="InterPro"/>
</dbReference>
<proteinExistence type="predicted"/>
<evidence type="ECO:0000259" key="1">
    <source>
        <dbReference type="Pfam" id="PF00383"/>
    </source>
</evidence>
<dbReference type="InterPro" id="IPR016193">
    <property type="entry name" value="Cytidine_deaminase-like"/>
</dbReference>
<reference evidence="2" key="1">
    <citation type="submission" date="2020-05" db="EMBL/GenBank/DDBJ databases">
        <authorList>
            <person name="Chiriac C."/>
            <person name="Salcher M."/>
            <person name="Ghai R."/>
            <person name="Kavagutti S V."/>
        </authorList>
    </citation>
    <scope>NUCLEOTIDE SEQUENCE</scope>
</reference>
<sequence length="161" mass="18381">MSRKLHKIICQGKDLAENSCLKYRHACLILKGKKVVAHGVNHYRSYCNGVLYPAIHAEHDAILRLLRTVRRENDATILRRKLRKYTVVSVKFCSDGRISGDSKPCIECTSLIKKWGFRKIIYIDKVGNIVQTSAQNMQSDRISLGQRCVRALLYDCIDGVM</sequence>
<accession>A0A6J6EZF1</accession>
<dbReference type="InterPro" id="IPR002125">
    <property type="entry name" value="CMP_dCMP_dom"/>
</dbReference>
<dbReference type="EMBL" id="CAEZTT010000098">
    <property type="protein sequence ID" value="CAB4580054.1"/>
    <property type="molecule type" value="Genomic_DNA"/>
</dbReference>
<organism evidence="2">
    <name type="scientific">freshwater metagenome</name>
    <dbReference type="NCBI Taxonomy" id="449393"/>
    <lineage>
        <taxon>unclassified sequences</taxon>
        <taxon>metagenomes</taxon>
        <taxon>ecological metagenomes</taxon>
    </lineage>
</organism>